<dbReference type="InterPro" id="IPR050428">
    <property type="entry name" value="TCS_sensor_his_kinase"/>
</dbReference>
<evidence type="ECO:0000256" key="8">
    <source>
        <dbReference type="ARBA" id="ARBA00022741"/>
    </source>
</evidence>
<dbReference type="CDD" id="cd00075">
    <property type="entry name" value="HATPase"/>
    <property type="match status" value="1"/>
</dbReference>
<dbReference type="Gene3D" id="1.10.287.130">
    <property type="match status" value="1"/>
</dbReference>
<keyword evidence="11 14" id="KW-1133">Transmembrane helix</keyword>
<dbReference type="SUPFAM" id="SSF47384">
    <property type="entry name" value="Homodimeric domain of signal transducing histidine kinase"/>
    <property type="match status" value="1"/>
</dbReference>
<sequence>MRLAFTPRSLSMRLALWFALASALLLGAIGVFLYRSLASELAWRDDIALAGRIDRMRALVADSDSIEALRRRPQLYANMLGNRDNALWMLDATGQLLIAVNPGGLALPSLPPAPSIRLTDVATRQAARLAWVDVWQGNRRFTVVAAKMLAERERMLASYRMTLGAALAGGALLSFVLGWLISQRALRPVRLMAQQAAAVDVRRLQQNVAVKLTPVPLEETQELQQLGAALDQMLTRLADGFVQLSRFSEDLAHEMRTPLHNLMGHTEHALRKRRSADDYEQLLASNLEEYERLARMIDSMLFLARSEQPASSVTLETIDLAELCTQLVDYFEGVAEERGISVVVHAAGELVADRALLRRALANLLANALRYGDAKGTVTIHTRADGDTVSLAVHNTGAPIPAVHLPHVFERFYRCDPARSQGGDSGGLGLAIVASIMHLHGGEARAESNDTGNRFTLVFPQSDGM</sequence>
<dbReference type="EC" id="2.7.13.3" evidence="14"/>
<dbReference type="InterPro" id="IPR003661">
    <property type="entry name" value="HisK_dim/P_dom"/>
</dbReference>
<protein>
    <recommendedName>
        <fullName evidence="14">Sensor protein</fullName>
        <ecNumber evidence="14">2.7.13.3</ecNumber>
    </recommendedName>
</protein>
<keyword evidence="12 14" id="KW-0902">Two-component regulatory system</keyword>
<evidence type="ECO:0000256" key="1">
    <source>
        <dbReference type="ARBA" id="ARBA00000085"/>
    </source>
</evidence>
<dbReference type="PROSITE" id="PS50109">
    <property type="entry name" value="HIS_KIN"/>
    <property type="match status" value="1"/>
</dbReference>
<evidence type="ECO:0000259" key="16">
    <source>
        <dbReference type="PROSITE" id="PS50885"/>
    </source>
</evidence>
<keyword evidence="7 14" id="KW-0812">Transmembrane</keyword>
<feature type="transmembrane region" description="Helical" evidence="14">
    <location>
        <begin position="161"/>
        <end position="182"/>
    </location>
</feature>
<dbReference type="InterPro" id="IPR003594">
    <property type="entry name" value="HATPase_dom"/>
</dbReference>
<evidence type="ECO:0000259" key="15">
    <source>
        <dbReference type="PROSITE" id="PS50109"/>
    </source>
</evidence>
<dbReference type="CDD" id="cd00082">
    <property type="entry name" value="HisKA"/>
    <property type="match status" value="1"/>
</dbReference>
<feature type="domain" description="Histidine kinase" evidence="15">
    <location>
        <begin position="250"/>
        <end position="463"/>
    </location>
</feature>
<dbReference type="EMBL" id="JACHBX010000003">
    <property type="protein sequence ID" value="MBB6135106.1"/>
    <property type="molecule type" value="Genomic_DNA"/>
</dbReference>
<dbReference type="InterPro" id="IPR003660">
    <property type="entry name" value="HAMP_dom"/>
</dbReference>
<proteinExistence type="predicted"/>
<dbReference type="PANTHER" id="PTHR45436:SF3">
    <property type="entry name" value="SENSOR HISTIDINE KINASE HPRS"/>
    <property type="match status" value="1"/>
</dbReference>
<keyword evidence="9 14" id="KW-0418">Kinase</keyword>
<evidence type="ECO:0000313" key="17">
    <source>
        <dbReference type="EMBL" id="MBB6135106.1"/>
    </source>
</evidence>
<comment type="subcellular location">
    <subcellularLocation>
        <location evidence="2 14">Cell inner membrane</location>
    </subcellularLocation>
</comment>
<dbReference type="SUPFAM" id="SSF55874">
    <property type="entry name" value="ATPase domain of HSP90 chaperone/DNA topoisomerase II/histidine kinase"/>
    <property type="match status" value="1"/>
</dbReference>
<dbReference type="InterPro" id="IPR036890">
    <property type="entry name" value="HATPase_C_sf"/>
</dbReference>
<keyword evidence="6 14" id="KW-0808">Transferase</keyword>
<keyword evidence="3 14" id="KW-1003">Cell membrane</keyword>
<evidence type="ECO:0000256" key="11">
    <source>
        <dbReference type="ARBA" id="ARBA00022989"/>
    </source>
</evidence>
<keyword evidence="13 14" id="KW-0472">Membrane</keyword>
<evidence type="ECO:0000256" key="7">
    <source>
        <dbReference type="ARBA" id="ARBA00022692"/>
    </source>
</evidence>
<evidence type="ECO:0000256" key="6">
    <source>
        <dbReference type="ARBA" id="ARBA00022679"/>
    </source>
</evidence>
<evidence type="ECO:0000256" key="9">
    <source>
        <dbReference type="ARBA" id="ARBA00022777"/>
    </source>
</evidence>
<dbReference type="SMART" id="SM00387">
    <property type="entry name" value="HATPase_c"/>
    <property type="match status" value="1"/>
</dbReference>
<keyword evidence="4 14" id="KW-0997">Cell inner membrane</keyword>
<dbReference type="Proteomes" id="UP000540787">
    <property type="component" value="Unassembled WGS sequence"/>
</dbReference>
<dbReference type="PRINTS" id="PR00344">
    <property type="entry name" value="BCTRLSENSOR"/>
</dbReference>
<evidence type="ECO:0000256" key="10">
    <source>
        <dbReference type="ARBA" id="ARBA00022840"/>
    </source>
</evidence>
<dbReference type="Pfam" id="PF00512">
    <property type="entry name" value="HisKA"/>
    <property type="match status" value="1"/>
</dbReference>
<dbReference type="Gene3D" id="6.10.340.10">
    <property type="match status" value="1"/>
</dbReference>
<comment type="caution">
    <text evidence="17">The sequence shown here is derived from an EMBL/GenBank/DDBJ whole genome shotgun (WGS) entry which is preliminary data.</text>
</comment>
<evidence type="ECO:0000256" key="3">
    <source>
        <dbReference type="ARBA" id="ARBA00022475"/>
    </source>
</evidence>
<dbReference type="InterPro" id="IPR006290">
    <property type="entry name" value="CztS_silS_copS"/>
</dbReference>
<dbReference type="GO" id="GO:0000155">
    <property type="term" value="F:phosphorelay sensor kinase activity"/>
    <property type="evidence" value="ECO:0007669"/>
    <property type="project" value="InterPro"/>
</dbReference>
<dbReference type="GO" id="GO:0005524">
    <property type="term" value="F:ATP binding"/>
    <property type="evidence" value="ECO:0007669"/>
    <property type="project" value="UniProtKB-KW"/>
</dbReference>
<dbReference type="RefSeq" id="WP_183555754.1">
    <property type="nucleotide sequence ID" value="NZ_JACHBX010000003.1"/>
</dbReference>
<gene>
    <name evidence="17" type="ORF">HD842_003264</name>
</gene>
<comment type="catalytic activity">
    <reaction evidence="1 14">
        <text>ATP + protein L-histidine = ADP + protein N-phospho-L-histidine.</text>
        <dbReference type="EC" id="2.7.13.3"/>
    </reaction>
</comment>
<dbReference type="InterPro" id="IPR004358">
    <property type="entry name" value="Sig_transdc_His_kin-like_C"/>
</dbReference>
<dbReference type="Pfam" id="PF02518">
    <property type="entry name" value="HATPase_c"/>
    <property type="match status" value="1"/>
</dbReference>
<dbReference type="NCBIfam" id="TIGR01386">
    <property type="entry name" value="cztS_silS_copS"/>
    <property type="match status" value="1"/>
</dbReference>
<evidence type="ECO:0000256" key="13">
    <source>
        <dbReference type="ARBA" id="ARBA00023136"/>
    </source>
</evidence>
<organism evidence="17 18">
    <name type="scientific">Massilia aurea</name>
    <dbReference type="NCBI Taxonomy" id="373040"/>
    <lineage>
        <taxon>Bacteria</taxon>
        <taxon>Pseudomonadati</taxon>
        <taxon>Pseudomonadota</taxon>
        <taxon>Betaproteobacteria</taxon>
        <taxon>Burkholderiales</taxon>
        <taxon>Oxalobacteraceae</taxon>
        <taxon>Telluria group</taxon>
        <taxon>Massilia</taxon>
    </lineage>
</organism>
<keyword evidence="8 14" id="KW-0547">Nucleotide-binding</keyword>
<name>A0A7W9X266_9BURK</name>
<keyword evidence="18" id="KW-1185">Reference proteome</keyword>
<keyword evidence="10 14" id="KW-0067">ATP-binding</keyword>
<evidence type="ECO:0000256" key="4">
    <source>
        <dbReference type="ARBA" id="ARBA00022519"/>
    </source>
</evidence>
<evidence type="ECO:0000256" key="14">
    <source>
        <dbReference type="RuleBase" id="RU364088"/>
    </source>
</evidence>
<dbReference type="InterPro" id="IPR005467">
    <property type="entry name" value="His_kinase_dom"/>
</dbReference>
<dbReference type="SMART" id="SM00388">
    <property type="entry name" value="HisKA"/>
    <property type="match status" value="1"/>
</dbReference>
<dbReference type="AlphaFoldDB" id="A0A7W9X266"/>
<dbReference type="InterPro" id="IPR036097">
    <property type="entry name" value="HisK_dim/P_sf"/>
</dbReference>
<reference evidence="17 18" key="1">
    <citation type="submission" date="2020-08" db="EMBL/GenBank/DDBJ databases">
        <title>The Agave Microbiome: Exploring the role of microbial communities in plant adaptations to desert environments.</title>
        <authorList>
            <person name="Partida-Martinez L.P."/>
        </authorList>
    </citation>
    <scope>NUCLEOTIDE SEQUENCE [LARGE SCALE GENOMIC DNA]</scope>
    <source>
        <strain evidence="17 18">AT3.2</strain>
    </source>
</reference>
<evidence type="ECO:0000256" key="2">
    <source>
        <dbReference type="ARBA" id="ARBA00004533"/>
    </source>
</evidence>
<evidence type="ECO:0000256" key="5">
    <source>
        <dbReference type="ARBA" id="ARBA00022553"/>
    </source>
</evidence>
<keyword evidence="5" id="KW-0597">Phosphoprotein</keyword>
<dbReference type="PANTHER" id="PTHR45436">
    <property type="entry name" value="SENSOR HISTIDINE KINASE YKOH"/>
    <property type="match status" value="1"/>
</dbReference>
<feature type="domain" description="HAMP" evidence="16">
    <location>
        <begin position="183"/>
        <end position="242"/>
    </location>
</feature>
<accession>A0A7W9X266</accession>
<dbReference type="GO" id="GO:0005886">
    <property type="term" value="C:plasma membrane"/>
    <property type="evidence" value="ECO:0007669"/>
    <property type="project" value="UniProtKB-SubCell"/>
</dbReference>
<evidence type="ECO:0000256" key="12">
    <source>
        <dbReference type="ARBA" id="ARBA00023012"/>
    </source>
</evidence>
<dbReference type="Pfam" id="PF00672">
    <property type="entry name" value="HAMP"/>
    <property type="match status" value="1"/>
</dbReference>
<dbReference type="Gene3D" id="3.30.565.10">
    <property type="entry name" value="Histidine kinase-like ATPase, C-terminal domain"/>
    <property type="match status" value="1"/>
</dbReference>
<dbReference type="PROSITE" id="PS50885">
    <property type="entry name" value="HAMP"/>
    <property type="match status" value="1"/>
</dbReference>
<comment type="function">
    <text evidence="14">Member of a two-component regulatory system.</text>
</comment>
<evidence type="ECO:0000313" key="18">
    <source>
        <dbReference type="Proteomes" id="UP000540787"/>
    </source>
</evidence>